<protein>
    <submittedName>
        <fullName evidence="1">Uncharacterized protein</fullName>
    </submittedName>
</protein>
<dbReference type="EMBL" id="ML738630">
    <property type="protein sequence ID" value="KAE8162286.1"/>
    <property type="molecule type" value="Genomic_DNA"/>
</dbReference>
<dbReference type="AlphaFoldDB" id="A0A5N6UUG5"/>
<dbReference type="Gene3D" id="2.60.120.620">
    <property type="entry name" value="q2cbj1_9rhob like domain"/>
    <property type="match status" value="1"/>
</dbReference>
<reference evidence="1 2" key="1">
    <citation type="submission" date="2019-04" db="EMBL/GenBank/DDBJ databases">
        <title>Friends and foes A comparative genomics study of 23 Aspergillus species from section Flavi.</title>
        <authorList>
            <consortium name="DOE Joint Genome Institute"/>
            <person name="Kjaerbolling I."/>
            <person name="Vesth T."/>
            <person name="Frisvad J.C."/>
            <person name="Nybo J.L."/>
            <person name="Theobald S."/>
            <person name="Kildgaard S."/>
            <person name="Isbrandt T."/>
            <person name="Kuo A."/>
            <person name="Sato A."/>
            <person name="Lyhne E.K."/>
            <person name="Kogle M.E."/>
            <person name="Wiebenga A."/>
            <person name="Kun R.S."/>
            <person name="Lubbers R.J."/>
            <person name="Makela M.R."/>
            <person name="Barry K."/>
            <person name="Chovatia M."/>
            <person name="Clum A."/>
            <person name="Daum C."/>
            <person name="Haridas S."/>
            <person name="He G."/>
            <person name="LaButti K."/>
            <person name="Lipzen A."/>
            <person name="Mondo S."/>
            <person name="Riley R."/>
            <person name="Salamov A."/>
            <person name="Simmons B.A."/>
            <person name="Magnuson J.K."/>
            <person name="Henrissat B."/>
            <person name="Mortensen U.H."/>
            <person name="Larsen T.O."/>
            <person name="Devries R.P."/>
            <person name="Grigoriev I.V."/>
            <person name="Machida M."/>
            <person name="Baker S.E."/>
            <person name="Andersen M.R."/>
        </authorList>
    </citation>
    <scope>NUCLEOTIDE SEQUENCE [LARGE SCALE GENOMIC DNA]</scope>
    <source>
        <strain evidence="1 2">CBS 117626</strain>
    </source>
</reference>
<organism evidence="1 2">
    <name type="scientific">Aspergillus tamarii</name>
    <dbReference type="NCBI Taxonomy" id="41984"/>
    <lineage>
        <taxon>Eukaryota</taxon>
        <taxon>Fungi</taxon>
        <taxon>Dikarya</taxon>
        <taxon>Ascomycota</taxon>
        <taxon>Pezizomycotina</taxon>
        <taxon>Eurotiomycetes</taxon>
        <taxon>Eurotiomycetidae</taxon>
        <taxon>Eurotiales</taxon>
        <taxon>Aspergillaceae</taxon>
        <taxon>Aspergillus</taxon>
        <taxon>Aspergillus subgen. Circumdati</taxon>
    </lineage>
</organism>
<evidence type="ECO:0000313" key="2">
    <source>
        <dbReference type="Proteomes" id="UP000326950"/>
    </source>
</evidence>
<dbReference type="OrthoDB" id="5307791at2759"/>
<accession>A0A5N6UUG5</accession>
<dbReference type="Pfam" id="PF10014">
    <property type="entry name" value="2OG-Fe_Oxy_2"/>
    <property type="match status" value="1"/>
</dbReference>
<name>A0A5N6UUG5_ASPTM</name>
<dbReference type="InterPro" id="IPR018724">
    <property type="entry name" value="2OG-Fe_dioxygenase"/>
</dbReference>
<keyword evidence="2" id="KW-1185">Reference proteome</keyword>
<gene>
    <name evidence="1" type="ORF">BDV40DRAFT_265321</name>
</gene>
<sequence length="143" mass="16205">MVEYSPTSQKIVGEPALEGIHSDGSDHTMSVFFLKCDNMRPDSVVTSCMTRERQRGCLSQNWGRPSSEHGSRTFTFFETLVFVDHDYNNNVTSLHLLCPSSIASRDVRVVFTRWPKMEGYILGYSDSMALHAESLIQIPSWLP</sequence>
<dbReference type="Proteomes" id="UP000326950">
    <property type="component" value="Unassembled WGS sequence"/>
</dbReference>
<proteinExistence type="predicted"/>
<dbReference type="GO" id="GO:0051213">
    <property type="term" value="F:dioxygenase activity"/>
    <property type="evidence" value="ECO:0007669"/>
    <property type="project" value="InterPro"/>
</dbReference>
<evidence type="ECO:0000313" key="1">
    <source>
        <dbReference type="EMBL" id="KAE8162286.1"/>
    </source>
</evidence>